<comment type="subcellular location">
    <subcellularLocation>
        <location evidence="2">Cell membrane</location>
        <topology evidence="2">Peripheral membrane protein</topology>
        <orientation evidence="2">Cytoplasmic side</orientation>
    </subcellularLocation>
    <subcellularLocation>
        <location evidence="3">Cytoplasm</location>
    </subcellularLocation>
    <subcellularLocation>
        <location evidence="1">Nucleus</location>
    </subcellularLocation>
</comment>
<evidence type="ECO:0000256" key="9">
    <source>
        <dbReference type="ARBA" id="ARBA00022700"/>
    </source>
</evidence>
<dbReference type="CDD" id="cd10388">
    <property type="entry name" value="SH2_SOCS7"/>
    <property type="match status" value="1"/>
</dbReference>
<dbReference type="Pfam" id="PF00017">
    <property type="entry name" value="SH2"/>
    <property type="match status" value="1"/>
</dbReference>
<feature type="compositionally biased region" description="Basic and acidic residues" evidence="18">
    <location>
        <begin position="1058"/>
        <end position="1067"/>
    </location>
</feature>
<feature type="domain" description="Rho-GAP" evidence="22">
    <location>
        <begin position="1377"/>
        <end position="1569"/>
    </location>
</feature>
<evidence type="ECO:0000256" key="10">
    <source>
        <dbReference type="ARBA" id="ARBA00022786"/>
    </source>
</evidence>
<evidence type="ECO:0000256" key="6">
    <source>
        <dbReference type="ARBA" id="ARBA00022475"/>
    </source>
</evidence>
<comment type="caution">
    <text evidence="23">The sequence shown here is derived from an EMBL/GenBank/DDBJ whole genome shotgun (WGS) entry which is preliminary data.</text>
</comment>
<feature type="region of interest" description="Disordered" evidence="18">
    <location>
        <begin position="791"/>
        <end position="858"/>
    </location>
</feature>
<feature type="compositionally biased region" description="Pro residues" evidence="18">
    <location>
        <begin position="151"/>
        <end position="163"/>
    </location>
</feature>
<evidence type="ECO:0000256" key="14">
    <source>
        <dbReference type="ARBA" id="ARBA00059017"/>
    </source>
</evidence>
<evidence type="ECO:0000256" key="17">
    <source>
        <dbReference type="PROSITE-ProRule" id="PRU00191"/>
    </source>
</evidence>
<dbReference type="SMART" id="SM00969">
    <property type="entry name" value="SOCS_box"/>
    <property type="match status" value="1"/>
</dbReference>
<name>A0A6B0RWK4_9CETA</name>
<dbReference type="GO" id="GO:0007165">
    <property type="term" value="P:signal transduction"/>
    <property type="evidence" value="ECO:0007669"/>
    <property type="project" value="InterPro"/>
</dbReference>
<dbReference type="CDD" id="cd04395">
    <property type="entry name" value="RhoGAP_ARHGAP21"/>
    <property type="match status" value="1"/>
</dbReference>
<dbReference type="CDD" id="cd06756">
    <property type="entry name" value="PDZ_ARHGAP21_23-like"/>
    <property type="match status" value="1"/>
</dbReference>
<dbReference type="GO" id="GO:0009968">
    <property type="term" value="P:negative regulation of signal transduction"/>
    <property type="evidence" value="ECO:0007669"/>
    <property type="project" value="UniProtKB-KW"/>
</dbReference>
<dbReference type="InterPro" id="IPR001478">
    <property type="entry name" value="PDZ"/>
</dbReference>
<keyword evidence="12" id="KW-0472">Membrane</keyword>
<dbReference type="GO" id="GO:0005634">
    <property type="term" value="C:nucleus"/>
    <property type="evidence" value="ECO:0007669"/>
    <property type="project" value="UniProtKB-SubCell"/>
</dbReference>
<keyword evidence="5" id="KW-0343">GTPase activation</keyword>
<evidence type="ECO:0000256" key="13">
    <source>
        <dbReference type="ARBA" id="ARBA00023242"/>
    </source>
</evidence>
<feature type="region of interest" description="Disordered" evidence="18">
    <location>
        <begin position="28"/>
        <end position="93"/>
    </location>
</feature>
<evidence type="ECO:0000256" key="4">
    <source>
        <dbReference type="ARBA" id="ARBA00004906"/>
    </source>
</evidence>
<evidence type="ECO:0000259" key="19">
    <source>
        <dbReference type="PROSITE" id="PS50001"/>
    </source>
</evidence>
<dbReference type="InterPro" id="IPR000980">
    <property type="entry name" value="SH2"/>
</dbReference>
<feature type="domain" description="SOCS box" evidence="21">
    <location>
        <begin position="560"/>
        <end position="610"/>
    </location>
</feature>
<dbReference type="Proteomes" id="UP000322234">
    <property type="component" value="Unassembled WGS sequence"/>
</dbReference>
<evidence type="ECO:0000256" key="3">
    <source>
        <dbReference type="ARBA" id="ARBA00004496"/>
    </source>
</evidence>
<dbReference type="PROSITE" id="PS50106">
    <property type="entry name" value="PDZ"/>
    <property type="match status" value="1"/>
</dbReference>
<keyword evidence="24" id="KW-1185">Reference proteome</keyword>
<evidence type="ECO:0000256" key="15">
    <source>
        <dbReference type="ARBA" id="ARBA00062788"/>
    </source>
</evidence>
<evidence type="ECO:0000259" key="20">
    <source>
        <dbReference type="PROSITE" id="PS50106"/>
    </source>
</evidence>
<evidence type="ECO:0000256" key="18">
    <source>
        <dbReference type="SAM" id="MobiDB-lite"/>
    </source>
</evidence>
<dbReference type="SMART" id="SM00228">
    <property type="entry name" value="PDZ"/>
    <property type="match status" value="1"/>
</dbReference>
<organism evidence="23 24">
    <name type="scientific">Bos mutus</name>
    <name type="common">wild yak</name>
    <dbReference type="NCBI Taxonomy" id="72004"/>
    <lineage>
        <taxon>Eukaryota</taxon>
        <taxon>Metazoa</taxon>
        <taxon>Chordata</taxon>
        <taxon>Craniata</taxon>
        <taxon>Vertebrata</taxon>
        <taxon>Euteleostomi</taxon>
        <taxon>Mammalia</taxon>
        <taxon>Eutheria</taxon>
        <taxon>Laurasiatheria</taxon>
        <taxon>Artiodactyla</taxon>
        <taxon>Ruminantia</taxon>
        <taxon>Pecora</taxon>
        <taxon>Bovidae</taxon>
        <taxon>Bovinae</taxon>
        <taxon>Bos</taxon>
    </lineage>
</organism>
<dbReference type="CDD" id="cd03741">
    <property type="entry name" value="SOCS_SOCS7"/>
    <property type="match status" value="1"/>
</dbReference>
<dbReference type="InterPro" id="IPR000198">
    <property type="entry name" value="RhoGAP_dom"/>
</dbReference>
<evidence type="ECO:0000256" key="7">
    <source>
        <dbReference type="ARBA" id="ARBA00022490"/>
    </source>
</evidence>
<keyword evidence="13" id="KW-0539">Nucleus</keyword>
<feature type="compositionally biased region" description="Pro residues" evidence="18">
    <location>
        <begin position="246"/>
        <end position="258"/>
    </location>
</feature>
<feature type="region of interest" description="Disordered" evidence="18">
    <location>
        <begin position="1023"/>
        <end position="1113"/>
    </location>
</feature>
<protein>
    <recommendedName>
        <fullName evidence="16">Suppressor of cytokine signaling 7</fullName>
    </recommendedName>
</protein>
<evidence type="ECO:0000256" key="8">
    <source>
        <dbReference type="ARBA" id="ARBA00022604"/>
    </source>
</evidence>
<dbReference type="EMBL" id="VBQZ03000091">
    <property type="protein sequence ID" value="MXQ93157.1"/>
    <property type="molecule type" value="Genomic_DNA"/>
</dbReference>
<evidence type="ECO:0000256" key="5">
    <source>
        <dbReference type="ARBA" id="ARBA00022468"/>
    </source>
</evidence>
<dbReference type="SMART" id="SM00324">
    <property type="entry name" value="RhoGAP"/>
    <property type="match status" value="1"/>
</dbReference>
<proteinExistence type="predicted"/>
<keyword evidence="8" id="KW-0341">Growth regulation</keyword>
<dbReference type="PROSITE" id="PS50225">
    <property type="entry name" value="SOCS"/>
    <property type="match status" value="1"/>
</dbReference>
<evidence type="ECO:0000259" key="22">
    <source>
        <dbReference type="PROSITE" id="PS50238"/>
    </source>
</evidence>
<feature type="compositionally biased region" description="Gly residues" evidence="18">
    <location>
        <begin position="1608"/>
        <end position="1617"/>
    </location>
</feature>
<keyword evidence="6" id="KW-1003">Cell membrane</keyword>
<feature type="region of interest" description="Disordered" evidence="18">
    <location>
        <begin position="281"/>
        <end position="327"/>
    </location>
</feature>
<dbReference type="InterPro" id="IPR001496">
    <property type="entry name" value="SOCS_box"/>
</dbReference>
<dbReference type="GO" id="GO:0016567">
    <property type="term" value="P:protein ubiquitination"/>
    <property type="evidence" value="ECO:0007669"/>
    <property type="project" value="UniProtKB-UniPathway"/>
</dbReference>
<dbReference type="PROSITE" id="PS50001">
    <property type="entry name" value="SH2"/>
    <property type="match status" value="1"/>
</dbReference>
<dbReference type="PROSITE" id="PS50238">
    <property type="entry name" value="RHOGAP"/>
    <property type="match status" value="1"/>
</dbReference>
<dbReference type="Gene3D" id="2.30.42.10">
    <property type="match status" value="1"/>
</dbReference>
<feature type="region of interest" description="Disordered" evidence="18">
    <location>
        <begin position="873"/>
        <end position="893"/>
    </location>
</feature>
<feature type="domain" description="SH2" evidence="19">
    <location>
        <begin position="456"/>
        <end position="565"/>
    </location>
</feature>
<dbReference type="Gene3D" id="3.30.505.10">
    <property type="entry name" value="SH2 domain"/>
    <property type="match status" value="1"/>
</dbReference>
<dbReference type="Pfam" id="PF00620">
    <property type="entry name" value="RhoGAP"/>
    <property type="match status" value="1"/>
</dbReference>
<keyword evidence="7" id="KW-0963">Cytoplasm</keyword>
<evidence type="ECO:0000256" key="16">
    <source>
        <dbReference type="ARBA" id="ARBA00070642"/>
    </source>
</evidence>
<dbReference type="UniPathway" id="UPA00143"/>
<keyword evidence="9" id="KW-0734">Signal transduction inhibitor</keyword>
<dbReference type="PANTHER" id="PTHR23175">
    <property type="entry name" value="PDZ DOMAIN-CONTAINING PROTEIN"/>
    <property type="match status" value="1"/>
</dbReference>
<dbReference type="GO" id="GO:0005737">
    <property type="term" value="C:cytoplasm"/>
    <property type="evidence" value="ECO:0007669"/>
    <property type="project" value="UniProtKB-SubCell"/>
</dbReference>
<dbReference type="GO" id="GO:0005886">
    <property type="term" value="C:plasma membrane"/>
    <property type="evidence" value="ECO:0007669"/>
    <property type="project" value="UniProtKB-SubCell"/>
</dbReference>
<dbReference type="InterPro" id="IPR008936">
    <property type="entry name" value="Rho_GTPase_activation_prot"/>
</dbReference>
<dbReference type="InterPro" id="IPR037346">
    <property type="entry name" value="SOCS7_SOCS"/>
</dbReference>
<evidence type="ECO:0000256" key="11">
    <source>
        <dbReference type="ARBA" id="ARBA00022999"/>
    </source>
</evidence>
<feature type="region of interest" description="Disordered" evidence="18">
    <location>
        <begin position="151"/>
        <end position="263"/>
    </location>
</feature>
<dbReference type="SMART" id="SM00252">
    <property type="entry name" value="SH2"/>
    <property type="match status" value="1"/>
</dbReference>
<dbReference type="InterPro" id="IPR035866">
    <property type="entry name" value="SOCS7_SH2"/>
</dbReference>
<keyword evidence="10" id="KW-0833">Ubl conjugation pathway</keyword>
<dbReference type="InterPro" id="IPR036034">
    <property type="entry name" value="PDZ_sf"/>
</dbReference>
<dbReference type="FunFam" id="3.30.505.10:FF:000029">
    <property type="entry name" value="Suppressor of cytokine signaling 7"/>
    <property type="match status" value="1"/>
</dbReference>
<gene>
    <name evidence="23" type="ORF">E5288_WYG003634</name>
</gene>
<feature type="region of interest" description="Disordered" evidence="18">
    <location>
        <begin position="961"/>
        <end position="985"/>
    </location>
</feature>
<feature type="compositionally biased region" description="Pro residues" evidence="18">
    <location>
        <begin position="33"/>
        <end position="51"/>
    </location>
</feature>
<evidence type="ECO:0000256" key="1">
    <source>
        <dbReference type="ARBA" id="ARBA00004123"/>
    </source>
</evidence>
<comment type="pathway">
    <text evidence="4">Protein modification; protein ubiquitination.</text>
</comment>
<evidence type="ECO:0000256" key="2">
    <source>
        <dbReference type="ARBA" id="ARBA00004413"/>
    </source>
</evidence>
<dbReference type="FunFam" id="2.30.42.10:FF:000066">
    <property type="entry name" value="Rho GTPase activating protein 21"/>
    <property type="match status" value="1"/>
</dbReference>
<dbReference type="SUPFAM" id="SSF50156">
    <property type="entry name" value="PDZ domain-like"/>
    <property type="match status" value="1"/>
</dbReference>
<dbReference type="GO" id="GO:0005096">
    <property type="term" value="F:GTPase activator activity"/>
    <property type="evidence" value="ECO:0007669"/>
    <property type="project" value="UniProtKB-KW"/>
</dbReference>
<dbReference type="InterPro" id="IPR036860">
    <property type="entry name" value="SH2_dom_sf"/>
</dbReference>
<reference evidence="23" key="1">
    <citation type="submission" date="2019-10" db="EMBL/GenBank/DDBJ databases">
        <title>The sequence and de novo assembly of the wild yak genome.</title>
        <authorList>
            <person name="Liu Y."/>
        </authorList>
    </citation>
    <scope>NUCLEOTIDE SEQUENCE [LARGE SCALE GENOMIC DNA]</scope>
    <source>
        <strain evidence="23">WY2019</strain>
    </source>
</reference>
<feature type="region of interest" description="Disordered" evidence="18">
    <location>
        <begin position="1597"/>
        <end position="1622"/>
    </location>
</feature>
<feature type="compositionally biased region" description="Polar residues" evidence="18">
    <location>
        <begin position="1328"/>
        <end position="1342"/>
    </location>
</feature>
<dbReference type="Pfam" id="PF17820">
    <property type="entry name" value="PDZ_6"/>
    <property type="match status" value="1"/>
</dbReference>
<feature type="domain" description="PDZ" evidence="20">
    <location>
        <begin position="647"/>
        <end position="731"/>
    </location>
</feature>
<dbReference type="SUPFAM" id="SSF48350">
    <property type="entry name" value="GTPase activation domain, GAP"/>
    <property type="match status" value="1"/>
</dbReference>
<evidence type="ECO:0000313" key="24">
    <source>
        <dbReference type="Proteomes" id="UP000322234"/>
    </source>
</evidence>
<feature type="region of interest" description="Disordered" evidence="18">
    <location>
        <begin position="1298"/>
        <end position="1358"/>
    </location>
</feature>
<evidence type="ECO:0000313" key="23">
    <source>
        <dbReference type="EMBL" id="MXQ93157.1"/>
    </source>
</evidence>
<comment type="function">
    <text evidence="14">Substrate-recognition component of a cullin-5-RING E3 ubiquitin-protein ligase complex (ECS complex, also named CRL5 complex), which mediates the ubiquitination and subsequent proteasomal degradation of target proteins, such as DAB1 and IRS1. Specifically recognizes and binds phosphorylated proteins via its SH2 domain, promoting their ubiquitination. The ECS(SOCS7) complex acts as a key regulator of reelin signaling by mediating ubiquitination and degradation of phosphorylated DAB1 in the cortical plate of the developing cerebral cortex, thereby regulating neuron positioning during cortex development. Functions in insulin signaling and glucose homeostasis through IRS1 ubiquitination and subsequent proteasomal degradation. Also inhibits prolactin, growth hormone and leptin signaling by preventing STAT3 and STAT5 activation, sequestering them in the cytoplasm and reducing their binding to DNA.</text>
</comment>
<dbReference type="PANTHER" id="PTHR23175:SF5">
    <property type="entry name" value="RHO GTPASE-ACTIVATING PROTEIN 23"/>
    <property type="match status" value="1"/>
</dbReference>
<keyword evidence="11 17" id="KW-0727">SH2 domain</keyword>
<evidence type="ECO:0000256" key="12">
    <source>
        <dbReference type="ARBA" id="ARBA00023136"/>
    </source>
</evidence>
<dbReference type="SMART" id="SM00253">
    <property type="entry name" value="SOCS"/>
    <property type="match status" value="1"/>
</dbReference>
<dbReference type="Pfam" id="PF07525">
    <property type="entry name" value="SOCS_box"/>
    <property type="match status" value="1"/>
</dbReference>
<sequence length="1698" mass="184260">MQGAELRDGEAAAAAASYRVLSRLLGYGEAAPEPGPPPPPPGHGPAPPPFLARPGPRGSRPPQLMVFRNVGRPPEEEDAEAAQEPGPSELLCPRHRCALDPKALPPGLALERTWGPAAGLEAQLAALGLGQPAGPGVKTVGGGCCPCPCPPQPPPPQPQPPAAAPQAGEDPTETSDALLVLEGLESEAESLETNSCSEEELSSPGRGGGGGGRLLLQTPGPELPPVPFPMQDLVPPGRLSRGEQPQQPPPPPPPPGPLRPLAGLSRKGSLKIRLSRLFRTKSCNGGSGGGDGAGKRPSGELAASAASLTDMGGSAGRELDAGRKPRLTRTQSAFSPVSFSPLFTGSLMILFPLLCLPCAHSVPVFLNLLLLFSLLDDISGTLPTSVLVAPMGSSLQSFPLPPPPPPHAPDAFPRIAPIRAAESLHSQPPQHLQCPLYRPDSSSFAASLRELEKCGWYWGPMNWEDAEMKLKGKPDGSFLVRDSSDPRYILSLSFRSQGITHHTRMEHYRGTFSLWCHPKFEDRCQSVVEFIKRAIMHSKNGKFLYFLRSRVPGLPPTPVQLLYPVSRFSNVKSLQHLCRFRIRQLVRIDHIPDLPLPKPLISYIRKFYYYDPQEEGPRTLLLRKSLQDGFGFTLRHFIVYPPESAVHCSLKEEENGGRGGGSSPRHRLEPMDTIFVKNVKDDGPAHRAGLRTGDRLVKVNGESVIGKTYSQVIALIQNSDDTLELSIMPKDEDILQLAYSQDAYLKGNEPYSGEARSIPEPPPICYPRKTYAPPARVSTWAAMVPEPLSALPGDPRSPAAWSDPGPRIPSTARSHPDHPSLGMSQPRPSPGAFPRLPPEPRTPRAFPEPGSRAPPSRLECQQALSNWLSNQVPRRAGERRCPAMPPRARSASQDRLEEVTAHRPWPCSTSQGALSQLGQEGWHRARSDDYLSRATRSAEALGPGALLSPRFERCGWASQRPSARTPACAPRDLPGPQAPAPPGLQGLDDLGYIGYRSYSPSFQRRTGLLQALSFRDSPFGGLPTFNLAQSPAPFPPEASEPPRVVRPEPSTRASEPPAEDRRDEVILRQKPPTGRKVQLPPARQMNLGFGDESPEPEASGRGERPARKVAPLATTEDSLASIPFIDEPTSPSIDLQAKHVPASAVVSSAMNSAPVLGTSPSSPTFTFALGRHYSQDCSSIKAGRRSSYLLAITTERSKSCDDGLNTFRDEGRALRRLPNRVPSLRMLRSFFTDGSLDSWGTSEDADAPSKRHSTSDLSDATFSDIRREGWLYYKQVLTKKGKDPGCANQALISKKLNDYRKVSHSSGPKADSSPKGSRGLGGLKSEFLKQSTARGFRTQDQPAGSKAPDDSVSTSKTPWGISIIKKNKKAAPRAFGVRLEECQPATENQRVPLIVAACCRIVEARGLESTGIYRVPGNNAVVSSLQEQLNRGPGDINLQDERWQDLNVISSLLKSFFRKLPEPLFTDDKYNDFIEANRIEDSRERLKTLRKLIRDLPGHYYETLKFLVSHLKTIADHSEKNKMEPRNLALVFGPTLVRTSEDNMADMVTHMPDRYKIVETLIQHSDWFFSDSEDKGERTPVDDKEPQSVPNIEYLLPNIGRTVPPGEPGSGESTGPGRGEEAMGSAFLRVPDAWPGAQLPCSCPTGPLPAPPLGWAVAGASASSAALGWVPPPVVQPSLRSGRSDLIASVTRQDESVI</sequence>
<dbReference type="InterPro" id="IPR041489">
    <property type="entry name" value="PDZ_6"/>
</dbReference>
<dbReference type="SUPFAM" id="SSF55550">
    <property type="entry name" value="SH2 domain"/>
    <property type="match status" value="1"/>
</dbReference>
<dbReference type="Gene3D" id="1.10.555.10">
    <property type="entry name" value="Rho GTPase activation protein"/>
    <property type="match status" value="1"/>
</dbReference>
<evidence type="ECO:0000259" key="21">
    <source>
        <dbReference type="PROSITE" id="PS50225"/>
    </source>
</evidence>
<comment type="subunit">
    <text evidence="15">Substrate-recognition component of the ECS(SOCS7) complex, composed of SOCS7, CUL5, ELOB, ELOC and RNF7/RBX2. Interacts, via the third proline-rich region, with the second SH3 domain of the adapter protein NCK1. Also interacts with GRB2, INSR, PLCG1, SORBS3/vinexin, and phosphorylated STAT3 and STAT5. Interacts with SEPT6. Interacts with phosphorylated IRS4 and PIK3R1.</text>
</comment>
<dbReference type="FunFam" id="1.10.555.10:FF:000014">
    <property type="entry name" value="Rho GTPase activating protein 21"/>
    <property type="match status" value="1"/>
</dbReference>
<feature type="compositionally biased region" description="Pro residues" evidence="18">
    <location>
        <begin position="827"/>
        <end position="840"/>
    </location>
</feature>
<accession>A0A6B0RWK4</accession>